<evidence type="ECO:0000313" key="7">
    <source>
        <dbReference type="EMBL" id="SFD16568.1"/>
    </source>
</evidence>
<dbReference type="PANTHER" id="PTHR30061">
    <property type="entry name" value="MALTOSE-BINDING PERIPLASMIC PROTEIN"/>
    <property type="match status" value="1"/>
</dbReference>
<keyword evidence="8" id="KW-1185">Reference proteome</keyword>
<evidence type="ECO:0000256" key="4">
    <source>
        <dbReference type="ARBA" id="ARBA00022764"/>
    </source>
</evidence>
<dbReference type="AlphaFoldDB" id="A0A0F5PVZ8"/>
<keyword evidence="2" id="KW-0813">Transport</keyword>
<evidence type="ECO:0000256" key="2">
    <source>
        <dbReference type="ARBA" id="ARBA00022448"/>
    </source>
</evidence>
<feature type="signal peptide" evidence="5">
    <location>
        <begin position="1"/>
        <end position="22"/>
    </location>
</feature>
<dbReference type="GO" id="GO:0015768">
    <property type="term" value="P:maltose transport"/>
    <property type="evidence" value="ECO:0007669"/>
    <property type="project" value="TreeGrafter"/>
</dbReference>
<reference evidence="6 8" key="1">
    <citation type="submission" date="2015-03" db="EMBL/GenBank/DDBJ databases">
        <authorList>
            <person name="Lepp D."/>
            <person name="Hassan Y.I."/>
            <person name="Li X.-Z."/>
            <person name="Zhou T."/>
        </authorList>
    </citation>
    <scope>NUCLEOTIDE SEQUENCE [LARGE SCALE GENOMIC DNA]</scope>
    <source>
        <strain evidence="6 8">Cr7-05</strain>
    </source>
</reference>
<dbReference type="PATRIC" id="fig|728005.3.peg.441"/>
<dbReference type="PANTHER" id="PTHR30061:SF50">
    <property type="entry name" value="MALTOSE_MALTODEXTRIN-BINDING PERIPLASMIC PROTEIN"/>
    <property type="match status" value="1"/>
</dbReference>
<dbReference type="EMBL" id="LAPV01000125">
    <property type="protein sequence ID" value="KKC32867.1"/>
    <property type="molecule type" value="Genomic_DNA"/>
</dbReference>
<evidence type="ECO:0000256" key="1">
    <source>
        <dbReference type="ARBA" id="ARBA00008520"/>
    </source>
</evidence>
<dbReference type="Pfam" id="PF01547">
    <property type="entry name" value="SBP_bac_1"/>
    <property type="match status" value="1"/>
</dbReference>
<dbReference type="Proteomes" id="UP000033519">
    <property type="component" value="Unassembled WGS sequence"/>
</dbReference>
<comment type="similarity">
    <text evidence="1">Belongs to the bacterial solute-binding protein 1 family.</text>
</comment>
<reference evidence="7 9" key="2">
    <citation type="submission" date="2016-10" db="EMBL/GenBank/DDBJ databases">
        <authorList>
            <person name="de Groot N.N."/>
        </authorList>
    </citation>
    <scope>NUCLEOTIDE SEQUENCE [LARGE SCALE GENOMIC DNA]</scope>
    <source>
        <strain evidence="7 9">CGMCC 1.10210</strain>
    </source>
</reference>
<evidence type="ECO:0000313" key="6">
    <source>
        <dbReference type="EMBL" id="KKC32867.1"/>
    </source>
</evidence>
<sequence>MLKRLLATASVATLCLVSSASAADTINMWVRTGIGAAFTGVVKAYNESHENQVALTEVPFAELVQKYATAIAGGQAPDALSLDLIYTPSFAAAGQLEDLTDWAHALPYFDALAPSHVKLGTYDGKNYGLPLSVETSVFAWNKDLYTAAGLDPEKAPTSWDEIEANAEKIRALGDDTYGFYFSGGGCGGCMIFTFTPLVWAEGKDILSEDAQTATLDTPEMRAAIEKYRSMVVKDLVPESAATDNGTNFLSFTNGKIGQQSLGAFAIGTMINEYPDLHFGIAPIPGITSGTSSFAGGDNIVVTKGSPRLAAVKEFIEYMYSPEAQKVFATNGSLPTRSDIAADVLKGLDPRLQVAVDAIATAKTPYTVLFNDLINSGNGPWSTFINAAIYGDDVDAAFADAQAEMQSIIDNAK</sequence>
<protein>
    <submittedName>
        <fullName evidence="6">ABC transporter substrate-binding protein</fullName>
    </submittedName>
    <submittedName>
        <fullName evidence="7">Multiple sugar transport system substrate-binding protein</fullName>
    </submittedName>
</protein>
<evidence type="ECO:0000256" key="3">
    <source>
        <dbReference type="ARBA" id="ARBA00022729"/>
    </source>
</evidence>
<organism evidence="7 9">
    <name type="scientific">Devosia psychrophila</name>
    <dbReference type="NCBI Taxonomy" id="728005"/>
    <lineage>
        <taxon>Bacteria</taxon>
        <taxon>Pseudomonadati</taxon>
        <taxon>Pseudomonadota</taxon>
        <taxon>Alphaproteobacteria</taxon>
        <taxon>Hyphomicrobiales</taxon>
        <taxon>Devosiaceae</taxon>
        <taxon>Devosia</taxon>
    </lineage>
</organism>
<dbReference type="CDD" id="cd13585">
    <property type="entry name" value="PBP2_TMBP_like"/>
    <property type="match status" value="1"/>
</dbReference>
<dbReference type="GO" id="GO:0042956">
    <property type="term" value="P:maltodextrin transmembrane transport"/>
    <property type="evidence" value="ECO:0007669"/>
    <property type="project" value="TreeGrafter"/>
</dbReference>
<dbReference type="InterPro" id="IPR006059">
    <property type="entry name" value="SBP"/>
</dbReference>
<evidence type="ECO:0000313" key="8">
    <source>
        <dbReference type="Proteomes" id="UP000033519"/>
    </source>
</evidence>
<evidence type="ECO:0000256" key="5">
    <source>
        <dbReference type="SAM" id="SignalP"/>
    </source>
</evidence>
<accession>A0A0F5PVZ8</accession>
<dbReference type="RefSeq" id="WP_046171162.1">
    <property type="nucleotide sequence ID" value="NZ_FOMB01000025.1"/>
</dbReference>
<dbReference type="SUPFAM" id="SSF53850">
    <property type="entry name" value="Periplasmic binding protein-like II"/>
    <property type="match status" value="1"/>
</dbReference>
<proteinExistence type="inferred from homology"/>
<dbReference type="OrthoDB" id="9805950at2"/>
<dbReference type="Gene3D" id="3.40.190.10">
    <property type="entry name" value="Periplasmic binding protein-like II"/>
    <property type="match status" value="1"/>
</dbReference>
<feature type="chain" id="PRO_5010418710" evidence="5">
    <location>
        <begin position="23"/>
        <end position="412"/>
    </location>
</feature>
<dbReference type="GO" id="GO:1901982">
    <property type="term" value="F:maltose binding"/>
    <property type="evidence" value="ECO:0007669"/>
    <property type="project" value="TreeGrafter"/>
</dbReference>
<keyword evidence="3 5" id="KW-0732">Signal</keyword>
<keyword evidence="4" id="KW-0574">Periplasm</keyword>
<gene>
    <name evidence="7" type="ORF">SAMN04488059_12513</name>
    <name evidence="6" type="ORF">WH91_11530</name>
</gene>
<dbReference type="STRING" id="728005.SAMN04488059_12513"/>
<name>A0A0F5PVZ8_9HYPH</name>
<evidence type="ECO:0000313" key="9">
    <source>
        <dbReference type="Proteomes" id="UP000182258"/>
    </source>
</evidence>
<dbReference type="Proteomes" id="UP000182258">
    <property type="component" value="Unassembled WGS sequence"/>
</dbReference>
<dbReference type="GO" id="GO:0055052">
    <property type="term" value="C:ATP-binding cassette (ABC) transporter complex, substrate-binding subunit-containing"/>
    <property type="evidence" value="ECO:0007669"/>
    <property type="project" value="TreeGrafter"/>
</dbReference>
<dbReference type="EMBL" id="FOMB01000025">
    <property type="protein sequence ID" value="SFD16568.1"/>
    <property type="molecule type" value="Genomic_DNA"/>
</dbReference>
<keyword evidence="7" id="KW-0762">Sugar transport</keyword>